<evidence type="ECO:0000256" key="1">
    <source>
        <dbReference type="SAM" id="MobiDB-lite"/>
    </source>
</evidence>
<dbReference type="InterPro" id="IPR029063">
    <property type="entry name" value="SAM-dependent_MTases_sf"/>
</dbReference>
<reference evidence="2 3" key="1">
    <citation type="submission" date="2019-06" db="EMBL/GenBank/DDBJ databases">
        <title>Comparative genomics and metabolomics analyses of clavulanic acid producing Streptomyces species provides insight into specialized metabolism and evolution of beta-lactam biosynthetic gene clusters.</title>
        <authorList>
            <person name="Moore M.A."/>
            <person name="Cruz-Morales P."/>
            <person name="Barona Gomez F."/>
            <person name="Kapil T."/>
        </authorList>
    </citation>
    <scope>NUCLEOTIDE SEQUENCE [LARGE SCALE GENOMIC DNA]</scope>
    <source>
        <strain evidence="2 3">T-272</strain>
    </source>
</reference>
<accession>A0ABW9NQL9</accession>
<evidence type="ECO:0000313" key="3">
    <source>
        <dbReference type="Proteomes" id="UP000460558"/>
    </source>
</evidence>
<gene>
    <name evidence="2" type="ORF">FFZ77_08285</name>
</gene>
<dbReference type="Pfam" id="PF04672">
    <property type="entry name" value="Methyltransf_19"/>
    <property type="match status" value="1"/>
</dbReference>
<comment type="caution">
    <text evidence="2">The sequence shown here is derived from an EMBL/GenBank/DDBJ whole genome shotgun (WGS) entry which is preliminary data.</text>
</comment>
<organism evidence="2 3">
    <name type="scientific">Streptomyces katsurahamanus</name>
    <dbReference type="NCBI Taxonomy" id="2577098"/>
    <lineage>
        <taxon>Bacteria</taxon>
        <taxon>Bacillati</taxon>
        <taxon>Actinomycetota</taxon>
        <taxon>Actinomycetes</taxon>
        <taxon>Kitasatosporales</taxon>
        <taxon>Streptomycetaceae</taxon>
        <taxon>Streptomyces</taxon>
    </lineage>
</organism>
<dbReference type="GO" id="GO:0032259">
    <property type="term" value="P:methylation"/>
    <property type="evidence" value="ECO:0007669"/>
    <property type="project" value="UniProtKB-KW"/>
</dbReference>
<dbReference type="EMBL" id="VDEQ01000078">
    <property type="protein sequence ID" value="MQS35602.1"/>
    <property type="molecule type" value="Genomic_DNA"/>
</dbReference>
<dbReference type="Proteomes" id="UP000460558">
    <property type="component" value="Unassembled WGS sequence"/>
</dbReference>
<sequence length="336" mass="35751">MSALASSSGRGARGPAAVGFRTAGGVCSAQRLPAGGSLDTLSGVTGNEDIRERIDTTRPHTARIWNYWLGGKDNYPVDREAGDQIRAIHPGIGDYALADRLFLGRAVHHLVGRAGVRQFLDIGTGLPSADNTHEVAQRTAPDARVVYVDNDPLVLTHARAMLTSTFEGRTDYLDADLRDVDAILERAAGTLDFSEPVALMMLGVVIFVEDHQESYDVVRRFMAALPSGSHLVLSHTITSPSMPEVDAAVAFWNEHGTPRLTQRTPAQVERYFDGLELLEPGVVSCSRWRPGSPSGSGSLSGSLSGSGAGPGPEGVRERGAAEPDEVAMFGGVARKP</sequence>
<keyword evidence="3" id="KW-1185">Reference proteome</keyword>
<dbReference type="SUPFAM" id="SSF53335">
    <property type="entry name" value="S-adenosyl-L-methionine-dependent methyltransferases"/>
    <property type="match status" value="1"/>
</dbReference>
<evidence type="ECO:0000313" key="2">
    <source>
        <dbReference type="EMBL" id="MQS35602.1"/>
    </source>
</evidence>
<dbReference type="InterPro" id="IPR006764">
    <property type="entry name" value="SAM_dep_MeTrfase_SAV2177_type"/>
</dbReference>
<proteinExistence type="predicted"/>
<feature type="compositionally biased region" description="Low complexity" evidence="1">
    <location>
        <begin position="290"/>
        <end position="303"/>
    </location>
</feature>
<keyword evidence="2" id="KW-0489">Methyltransferase</keyword>
<protein>
    <submittedName>
        <fullName evidence="2">SAM-dependent methyltransferase</fullName>
    </submittedName>
</protein>
<keyword evidence="2" id="KW-0808">Transferase</keyword>
<name>A0ABW9NQL9_9ACTN</name>
<feature type="region of interest" description="Disordered" evidence="1">
    <location>
        <begin position="288"/>
        <end position="336"/>
    </location>
</feature>
<dbReference type="Gene3D" id="3.40.50.150">
    <property type="entry name" value="Vaccinia Virus protein VP39"/>
    <property type="match status" value="1"/>
</dbReference>
<dbReference type="GO" id="GO:0008168">
    <property type="term" value="F:methyltransferase activity"/>
    <property type="evidence" value="ECO:0007669"/>
    <property type="project" value="UniProtKB-KW"/>
</dbReference>